<proteinExistence type="predicted"/>
<feature type="region of interest" description="Disordered" evidence="1">
    <location>
        <begin position="68"/>
        <end position="94"/>
    </location>
</feature>
<dbReference type="Proteomes" id="UP000297910">
    <property type="component" value="Unassembled WGS sequence"/>
</dbReference>
<evidence type="ECO:0000313" key="3">
    <source>
        <dbReference type="Proteomes" id="UP000297910"/>
    </source>
</evidence>
<evidence type="ECO:0000256" key="1">
    <source>
        <dbReference type="SAM" id="MobiDB-lite"/>
    </source>
</evidence>
<name>A0A4Z1FQS3_9HELO</name>
<evidence type="ECO:0000313" key="2">
    <source>
        <dbReference type="EMBL" id="TGO27124.1"/>
    </source>
</evidence>
<comment type="caution">
    <text evidence="2">The sequence shown here is derived from an EMBL/GenBank/DDBJ whole genome shotgun (WGS) entry which is preliminary data.</text>
</comment>
<organism evidence="2 3">
    <name type="scientific">Botrytis paeoniae</name>
    <dbReference type="NCBI Taxonomy" id="278948"/>
    <lineage>
        <taxon>Eukaryota</taxon>
        <taxon>Fungi</taxon>
        <taxon>Dikarya</taxon>
        <taxon>Ascomycota</taxon>
        <taxon>Pezizomycotina</taxon>
        <taxon>Leotiomycetes</taxon>
        <taxon>Helotiales</taxon>
        <taxon>Sclerotiniaceae</taxon>
        <taxon>Botrytis</taxon>
    </lineage>
</organism>
<gene>
    <name evidence="2" type="ORF">BPAE_0047g00400</name>
</gene>
<dbReference type="AlphaFoldDB" id="A0A4Z1FQS3"/>
<feature type="compositionally biased region" description="Basic and acidic residues" evidence="1">
    <location>
        <begin position="73"/>
        <end position="94"/>
    </location>
</feature>
<accession>A0A4Z1FQS3</accession>
<keyword evidence="3" id="KW-1185">Reference proteome</keyword>
<sequence length="94" mass="10799">MLDGRERRNEGKLVLFKVPDRIPNTCVELILRKRILCKVYPNTLFSDRIDQVKLNQVAILDLRASSQSISKHANSDGSRRAFSPKEEFKKLKSA</sequence>
<protein>
    <submittedName>
        <fullName evidence="2">Uncharacterized protein</fullName>
    </submittedName>
</protein>
<reference evidence="2 3" key="1">
    <citation type="submission" date="2017-12" db="EMBL/GenBank/DDBJ databases">
        <title>Comparative genomics of Botrytis spp.</title>
        <authorList>
            <person name="Valero-Jimenez C.A."/>
            <person name="Tapia P."/>
            <person name="Veloso J."/>
            <person name="Silva-Moreno E."/>
            <person name="Staats M."/>
            <person name="Valdes J.H."/>
            <person name="Van Kan J.A.L."/>
        </authorList>
    </citation>
    <scope>NUCLEOTIDE SEQUENCE [LARGE SCALE GENOMIC DNA]</scope>
    <source>
        <strain evidence="2 3">Bp0003</strain>
    </source>
</reference>
<dbReference type="EMBL" id="PQXI01000047">
    <property type="protein sequence ID" value="TGO27124.1"/>
    <property type="molecule type" value="Genomic_DNA"/>
</dbReference>